<gene>
    <name evidence="3" type="ORF">KIW84_062022</name>
</gene>
<name>A0A9D4W5Z8_PEA</name>
<dbReference type="Gramene" id="Psat06G0202200-T1">
    <property type="protein sequence ID" value="KAI5395687.1"/>
    <property type="gene ID" value="KIW84_062022"/>
</dbReference>
<keyword evidence="4" id="KW-1185">Reference proteome</keyword>
<dbReference type="AlphaFoldDB" id="A0A9D4W5Z8"/>
<protein>
    <recommendedName>
        <fullName evidence="2">AMP-activated protein kinase glycogen-binding domain-containing protein</fullName>
    </recommendedName>
</protein>
<dbReference type="CDD" id="cd02859">
    <property type="entry name" value="E_set_AMPKbeta_like_N"/>
    <property type="match status" value="1"/>
</dbReference>
<feature type="non-terminal residue" evidence="3">
    <location>
        <position position="1"/>
    </location>
</feature>
<keyword evidence="1" id="KW-0175">Coiled coil</keyword>
<dbReference type="SUPFAM" id="SSF81296">
    <property type="entry name" value="E set domains"/>
    <property type="match status" value="1"/>
</dbReference>
<reference evidence="3 4" key="1">
    <citation type="journal article" date="2022" name="Nat. Genet.">
        <title>Improved pea reference genome and pan-genome highlight genomic features and evolutionary characteristics.</title>
        <authorList>
            <person name="Yang T."/>
            <person name="Liu R."/>
            <person name="Luo Y."/>
            <person name="Hu S."/>
            <person name="Wang D."/>
            <person name="Wang C."/>
            <person name="Pandey M.K."/>
            <person name="Ge S."/>
            <person name="Xu Q."/>
            <person name="Li N."/>
            <person name="Li G."/>
            <person name="Huang Y."/>
            <person name="Saxena R.K."/>
            <person name="Ji Y."/>
            <person name="Li M."/>
            <person name="Yan X."/>
            <person name="He Y."/>
            <person name="Liu Y."/>
            <person name="Wang X."/>
            <person name="Xiang C."/>
            <person name="Varshney R.K."/>
            <person name="Ding H."/>
            <person name="Gao S."/>
            <person name="Zong X."/>
        </authorList>
    </citation>
    <scope>NUCLEOTIDE SEQUENCE [LARGE SCALE GENOMIC DNA]</scope>
    <source>
        <strain evidence="3 4">cv. Zhongwan 6</strain>
    </source>
</reference>
<dbReference type="Proteomes" id="UP001058974">
    <property type="component" value="Chromosome 6"/>
</dbReference>
<dbReference type="InterPro" id="IPR014756">
    <property type="entry name" value="Ig_E-set"/>
</dbReference>
<accession>A0A9D4W5Z8</accession>
<comment type="caution">
    <text evidence="3">The sequence shown here is derived from an EMBL/GenBank/DDBJ whole genome shotgun (WGS) entry which is preliminary data.</text>
</comment>
<dbReference type="Pfam" id="PF16561">
    <property type="entry name" value="AMPK1_CBM"/>
    <property type="match status" value="1"/>
</dbReference>
<dbReference type="InterPro" id="IPR013783">
    <property type="entry name" value="Ig-like_fold"/>
</dbReference>
<feature type="coiled-coil region" evidence="1">
    <location>
        <begin position="467"/>
        <end position="526"/>
    </location>
</feature>
<dbReference type="PANTHER" id="PTHR47434:SF2">
    <property type="entry name" value="PROTEIN PTST HOMOLOG 3, CHLOROPLASTIC"/>
    <property type="match status" value="1"/>
</dbReference>
<dbReference type="EMBL" id="JAMSHJ010000006">
    <property type="protein sequence ID" value="KAI5395687.1"/>
    <property type="molecule type" value="Genomic_DNA"/>
</dbReference>
<dbReference type="InterPro" id="IPR032640">
    <property type="entry name" value="AMPK1_CBM"/>
</dbReference>
<dbReference type="Gene3D" id="2.60.40.10">
    <property type="entry name" value="Immunoglobulins"/>
    <property type="match status" value="1"/>
</dbReference>
<feature type="domain" description="AMP-activated protein kinase glycogen-binding" evidence="2">
    <location>
        <begin position="526"/>
        <end position="616"/>
    </location>
</feature>
<dbReference type="PANTHER" id="PTHR47434">
    <property type="entry name" value="PROTEIN PTST HOMOLOG 3, CHLOROPLASTIC"/>
    <property type="match status" value="1"/>
</dbReference>
<evidence type="ECO:0000259" key="2">
    <source>
        <dbReference type="Pfam" id="PF16561"/>
    </source>
</evidence>
<evidence type="ECO:0000313" key="4">
    <source>
        <dbReference type="Proteomes" id="UP001058974"/>
    </source>
</evidence>
<evidence type="ECO:0000256" key="1">
    <source>
        <dbReference type="SAM" id="Coils"/>
    </source>
</evidence>
<proteinExistence type="predicted"/>
<organism evidence="3 4">
    <name type="scientific">Pisum sativum</name>
    <name type="common">Garden pea</name>
    <name type="synonym">Lathyrus oleraceus</name>
    <dbReference type="NCBI Taxonomy" id="3888"/>
    <lineage>
        <taxon>Eukaryota</taxon>
        <taxon>Viridiplantae</taxon>
        <taxon>Streptophyta</taxon>
        <taxon>Embryophyta</taxon>
        <taxon>Tracheophyta</taxon>
        <taxon>Spermatophyta</taxon>
        <taxon>Magnoliopsida</taxon>
        <taxon>eudicotyledons</taxon>
        <taxon>Gunneridae</taxon>
        <taxon>Pentapetalae</taxon>
        <taxon>rosids</taxon>
        <taxon>fabids</taxon>
        <taxon>Fabales</taxon>
        <taxon>Fabaceae</taxon>
        <taxon>Papilionoideae</taxon>
        <taxon>50 kb inversion clade</taxon>
        <taxon>NPAAA clade</taxon>
        <taxon>Hologalegina</taxon>
        <taxon>IRL clade</taxon>
        <taxon>Fabeae</taxon>
        <taxon>Lathyrus</taxon>
    </lineage>
</organism>
<sequence>YSVIPVQGSFFSFAEKGKEQKEVQMGTTTTLRLCYFPNCFITHPCGSISNKCMFSTTQHQTTISLPLSSSTHFHLLASQTTNTTTARKNRRLKTDDEICSEIRQFIAEVGLPHDHIPSTKELILHGRNDLANIVRRRGHKKIQDLLTSSLYGDIDSLNTGKILDERLDAANDSVDVLTGQNEKVDVLVDGVMASTEFPHGEGDSSGSTFADSTLSLDECTSIPVGSSTSSSVEDGVGELKDYAEEVNNVTEGNFRPTEVTTVDTDCSSSMDGFYPNFDSLSSMPTEISGESPFETTLFGNSEREDTLMAKMVGDITFPLSVPSMENQSNVSFKDPDLDTGDKVFTHLEPSIDLSMEQKDLGVLEDISDVYLETSSNLSLEERVANFIQNGNLDAVEGARPHKENNAMAPNGNSLTSNQVIPPGKLDQPLWDDHMPHEDPITHFGKDLDAEAPNVQNQSEINHLKFMLYQKELELTRLKEQIEKEKHALSVLQTKAEEEISKARKLLSEKDAELLEAEESLSGLKEVLIEFSGDGDVVEVAGSFNGWHHPIKMDPQPQPLTSVIDHGGSRKSRFWSAMLWLYPGVYEIKFVVDGHWTTDPQRESVGRGHICNNILRVDR</sequence>
<evidence type="ECO:0000313" key="3">
    <source>
        <dbReference type="EMBL" id="KAI5395687.1"/>
    </source>
</evidence>
<dbReference type="GO" id="GO:0009507">
    <property type="term" value="C:chloroplast"/>
    <property type="evidence" value="ECO:0007669"/>
    <property type="project" value="UniProtKB-ARBA"/>
</dbReference>